<protein>
    <submittedName>
        <fullName evidence="1">Uncharacterized protein</fullName>
    </submittedName>
</protein>
<dbReference type="RefSeq" id="WP_183439591.1">
    <property type="nucleotide sequence ID" value="NZ_JACHXD010000002.1"/>
</dbReference>
<gene>
    <name evidence="1" type="ORF">FHS03_000634</name>
</gene>
<reference evidence="1 2" key="1">
    <citation type="submission" date="2020-08" db="EMBL/GenBank/DDBJ databases">
        <title>Genomic Encyclopedia of Type Strains, Phase III (KMG-III): the genomes of soil and plant-associated and newly described type strains.</title>
        <authorList>
            <person name="Whitman W."/>
        </authorList>
    </citation>
    <scope>NUCLEOTIDE SEQUENCE [LARGE SCALE GENOMIC DNA]</scope>
    <source>
        <strain evidence="1 2">CECT 8897</strain>
    </source>
</reference>
<evidence type="ECO:0000313" key="2">
    <source>
        <dbReference type="Proteomes" id="UP000541535"/>
    </source>
</evidence>
<comment type="caution">
    <text evidence="1">The sequence shown here is derived from an EMBL/GenBank/DDBJ whole genome shotgun (WGS) entry which is preliminary data.</text>
</comment>
<dbReference type="EMBL" id="JACHXD010000002">
    <property type="protein sequence ID" value="MBB3117608.1"/>
    <property type="molecule type" value="Genomic_DNA"/>
</dbReference>
<proteinExistence type="predicted"/>
<dbReference type="AlphaFoldDB" id="A0A7W5FSX3"/>
<organism evidence="1 2">
    <name type="scientific">Pseudoduganella violacea</name>
    <dbReference type="NCBI Taxonomy" id="1715466"/>
    <lineage>
        <taxon>Bacteria</taxon>
        <taxon>Pseudomonadati</taxon>
        <taxon>Pseudomonadota</taxon>
        <taxon>Betaproteobacteria</taxon>
        <taxon>Burkholderiales</taxon>
        <taxon>Oxalobacteraceae</taxon>
        <taxon>Telluria group</taxon>
        <taxon>Pseudoduganella</taxon>
    </lineage>
</organism>
<accession>A0A7W5FSX3</accession>
<dbReference type="Proteomes" id="UP000541535">
    <property type="component" value="Unassembled WGS sequence"/>
</dbReference>
<evidence type="ECO:0000313" key="1">
    <source>
        <dbReference type="EMBL" id="MBB3117608.1"/>
    </source>
</evidence>
<name>A0A7W5FSX3_9BURK</name>
<keyword evidence="2" id="KW-1185">Reference proteome</keyword>
<sequence length="189" mass="20618">MIGTSSKQASSEGGDVQRMFPVPTLALILFDSDVYRLHGHADDAAMIQSEEADVFALNKLQCASCYDNVYFSRPDLDVLGMLAQAVRYRRTKKNRQRIFPKEDSPERKSEIIINMLVSVKMPLALSFLRPPAAPSHDYICACRLIGARNDLAGRTLAMACMVPNPVAAAQSAGQPQVNGSAGTDCREAI</sequence>